<name>A0A6V7HFP6_9HYME</name>
<comment type="caution">
    <text evidence="1">The sequence shown here is derived from an EMBL/GenBank/DDBJ whole genome shotgun (WGS) entry which is preliminary data.</text>
</comment>
<feature type="non-terminal residue" evidence="1">
    <location>
        <position position="1"/>
    </location>
</feature>
<organism evidence="1 2">
    <name type="scientific">Heterotrigona itama</name>
    <dbReference type="NCBI Taxonomy" id="395501"/>
    <lineage>
        <taxon>Eukaryota</taxon>
        <taxon>Metazoa</taxon>
        <taxon>Ecdysozoa</taxon>
        <taxon>Arthropoda</taxon>
        <taxon>Hexapoda</taxon>
        <taxon>Insecta</taxon>
        <taxon>Pterygota</taxon>
        <taxon>Neoptera</taxon>
        <taxon>Endopterygota</taxon>
        <taxon>Hymenoptera</taxon>
        <taxon>Apocrita</taxon>
        <taxon>Aculeata</taxon>
        <taxon>Apoidea</taxon>
        <taxon>Anthophila</taxon>
        <taxon>Apidae</taxon>
        <taxon>Heterotrigona</taxon>
    </lineage>
</organism>
<dbReference type="EMBL" id="CAJDYZ010011238">
    <property type="protein sequence ID" value="CAD1479144.1"/>
    <property type="molecule type" value="Genomic_DNA"/>
</dbReference>
<sequence length="36" mass="4226">ERVIERNERKVLVVLDSATNQLMRFELASVGCYETR</sequence>
<gene>
    <name evidence="1" type="ORF">MHI_LOCUS843506</name>
</gene>
<evidence type="ECO:0000313" key="1">
    <source>
        <dbReference type="EMBL" id="CAD1479144.1"/>
    </source>
</evidence>
<proteinExistence type="predicted"/>
<evidence type="ECO:0000313" key="2">
    <source>
        <dbReference type="Proteomes" id="UP000752696"/>
    </source>
</evidence>
<dbReference type="AlphaFoldDB" id="A0A6V7HFP6"/>
<accession>A0A6V7HFP6</accession>
<keyword evidence="2" id="KW-1185">Reference proteome</keyword>
<protein>
    <submittedName>
        <fullName evidence="1">Uncharacterized protein</fullName>
    </submittedName>
</protein>
<dbReference type="Proteomes" id="UP000752696">
    <property type="component" value="Unassembled WGS sequence"/>
</dbReference>
<reference evidence="1" key="1">
    <citation type="submission" date="2020-07" db="EMBL/GenBank/DDBJ databases">
        <authorList>
            <person name="Nazaruddin N."/>
        </authorList>
    </citation>
    <scope>NUCLEOTIDE SEQUENCE</scope>
</reference>